<dbReference type="Proteomes" id="UP000249577">
    <property type="component" value="Unassembled WGS sequence"/>
</dbReference>
<feature type="chain" id="PRO_5015844371" description="MxaA protein" evidence="1">
    <location>
        <begin position="23"/>
        <end position="306"/>
    </location>
</feature>
<name>A0A2W5KE60_ANCNO</name>
<organism evidence="2 3">
    <name type="scientific">Ancylobacter novellus</name>
    <name type="common">Thiobacillus novellus</name>
    <dbReference type="NCBI Taxonomy" id="921"/>
    <lineage>
        <taxon>Bacteria</taxon>
        <taxon>Pseudomonadati</taxon>
        <taxon>Pseudomonadota</taxon>
        <taxon>Alphaproteobacteria</taxon>
        <taxon>Hyphomicrobiales</taxon>
        <taxon>Xanthobacteraceae</taxon>
        <taxon>Ancylobacter</taxon>
    </lineage>
</organism>
<evidence type="ECO:0000313" key="2">
    <source>
        <dbReference type="EMBL" id="PZQ13698.1"/>
    </source>
</evidence>
<dbReference type="AlphaFoldDB" id="A0A2W5KE60"/>
<evidence type="ECO:0008006" key="4">
    <source>
        <dbReference type="Google" id="ProtNLM"/>
    </source>
</evidence>
<gene>
    <name evidence="2" type="ORF">DI565_14245</name>
</gene>
<accession>A0A2W5KE60</accession>
<dbReference type="EMBL" id="QFPN01000007">
    <property type="protein sequence ID" value="PZQ13698.1"/>
    <property type="molecule type" value="Genomic_DNA"/>
</dbReference>
<evidence type="ECO:0000313" key="3">
    <source>
        <dbReference type="Proteomes" id="UP000249577"/>
    </source>
</evidence>
<evidence type="ECO:0000256" key="1">
    <source>
        <dbReference type="SAM" id="SignalP"/>
    </source>
</evidence>
<sequence length="306" mass="32547">MTPRRALILLAFGLALGPAALATEASAQISNRQMSAPRPFGVMLGDVFTLTTRFDVAAPYRLDPAALPKPGPLTYWLDLRGLTIAESKTPGGGTRYEIKAEYQTFYAPLEAIEQTVPPFTIAAADPDGKRVEAKSASWTFLTSPLRPVVLTAGGGSAYALRPDAAPTRKSLRGVEIETALAAGAALLALVLLAWSRAWPPFSRRPSRPFARAARTVAKTAGSGEEGKRSAALALHRAFDAAAGRRLLGDDLGGFFSAHPAFAAHEEAIRSFFKASREAFFGGRSSLPAPDELTRFARRLAAAERAA</sequence>
<keyword evidence="1" id="KW-0732">Signal</keyword>
<comment type="caution">
    <text evidence="2">The sequence shown here is derived from an EMBL/GenBank/DDBJ whole genome shotgun (WGS) entry which is preliminary data.</text>
</comment>
<reference evidence="2 3" key="1">
    <citation type="submission" date="2017-08" db="EMBL/GenBank/DDBJ databases">
        <title>Infants hospitalized years apart are colonized by the same room-sourced microbial strains.</title>
        <authorList>
            <person name="Brooks B."/>
            <person name="Olm M.R."/>
            <person name="Firek B.A."/>
            <person name="Baker R."/>
            <person name="Thomas B.C."/>
            <person name="Morowitz M.J."/>
            <person name="Banfield J.F."/>
        </authorList>
    </citation>
    <scope>NUCLEOTIDE SEQUENCE [LARGE SCALE GENOMIC DNA]</scope>
    <source>
        <strain evidence="2">S2_005_003_R2_43</strain>
    </source>
</reference>
<proteinExistence type="predicted"/>
<feature type="signal peptide" evidence="1">
    <location>
        <begin position="1"/>
        <end position="22"/>
    </location>
</feature>
<protein>
    <recommendedName>
        <fullName evidence="4">MxaA protein</fullName>
    </recommendedName>
</protein>